<evidence type="ECO:0000313" key="3">
    <source>
        <dbReference type="Proteomes" id="UP000251002"/>
    </source>
</evidence>
<dbReference type="InterPro" id="IPR008319">
    <property type="entry name" value="GyrI-like_CCH_Lin2189-like"/>
</dbReference>
<dbReference type="RefSeq" id="WP_112223645.1">
    <property type="nucleotide sequence ID" value="NZ_CP047673.1"/>
</dbReference>
<sequence>MKHEWRKAEKGLYVPQASPVLIHIPKQRFFVIHGKGNPNGEEFAKRVEVLYSLAYAIRMMPKNGFVPPGYYEYTVYPLEAVWSLTRKGRLLSALDKNEFLYKLMIRQPDFVDNGTILKAFEIANRKKPNDLLNEVTFEEIEEGMAVQILHVGPYDAEPASFEKIDRFLEENDLLRRSKKHREIYLNDFRKTVPAKLKTVLRCQVEKDMS</sequence>
<dbReference type="SUPFAM" id="SSF55136">
    <property type="entry name" value="Probable bacterial effector-binding domain"/>
    <property type="match status" value="1"/>
</dbReference>
<protein>
    <recommendedName>
        <fullName evidence="1">GyrI-like small molecule binding domain-containing protein</fullName>
    </recommendedName>
</protein>
<dbReference type="Gene3D" id="3.20.80.10">
    <property type="entry name" value="Regulatory factor, effector binding domain"/>
    <property type="match status" value="1"/>
</dbReference>
<proteinExistence type="predicted"/>
<keyword evidence="3" id="KW-1185">Reference proteome</keyword>
<dbReference type="PIRSF" id="PIRSF031644">
    <property type="entry name" value="UCP031644"/>
    <property type="match status" value="1"/>
</dbReference>
<evidence type="ECO:0000313" key="2">
    <source>
        <dbReference type="EMBL" id="RAZ77917.1"/>
    </source>
</evidence>
<feature type="domain" description="GyrI-like small molecule binding" evidence="1">
    <location>
        <begin position="20"/>
        <end position="198"/>
    </location>
</feature>
<dbReference type="AlphaFoldDB" id="A0A365KYX0"/>
<evidence type="ECO:0000259" key="1">
    <source>
        <dbReference type="Pfam" id="PF06445"/>
    </source>
</evidence>
<dbReference type="Proteomes" id="UP000251002">
    <property type="component" value="Unassembled WGS sequence"/>
</dbReference>
<gene>
    <name evidence="2" type="ORF">DP120_10605</name>
</gene>
<accession>A0A365KYX0</accession>
<dbReference type="InterPro" id="IPR029442">
    <property type="entry name" value="GyrI-like"/>
</dbReference>
<dbReference type="Pfam" id="PF06445">
    <property type="entry name" value="GyrI-like"/>
    <property type="match status" value="1"/>
</dbReference>
<dbReference type="EMBL" id="QLZR01000003">
    <property type="protein sequence ID" value="RAZ77917.1"/>
    <property type="molecule type" value="Genomic_DNA"/>
</dbReference>
<organism evidence="2 3">
    <name type="scientific">Planococcus halotolerans</name>
    <dbReference type="NCBI Taxonomy" id="2233542"/>
    <lineage>
        <taxon>Bacteria</taxon>
        <taxon>Bacillati</taxon>
        <taxon>Bacillota</taxon>
        <taxon>Bacilli</taxon>
        <taxon>Bacillales</taxon>
        <taxon>Caryophanaceae</taxon>
        <taxon>Planococcus</taxon>
    </lineage>
</organism>
<reference evidence="2 3" key="1">
    <citation type="submission" date="2018-06" db="EMBL/GenBank/DDBJ databases">
        <title>The draft genome sequences of strains SCU63 and S1.</title>
        <authorList>
            <person name="Gan L."/>
        </authorList>
    </citation>
    <scope>NUCLEOTIDE SEQUENCE [LARGE SCALE GENOMIC DNA]</scope>
    <source>
        <strain evidence="2 3">SCU63</strain>
    </source>
</reference>
<name>A0A365KYX0_9BACL</name>
<comment type="caution">
    <text evidence="2">The sequence shown here is derived from an EMBL/GenBank/DDBJ whole genome shotgun (WGS) entry which is preliminary data.</text>
</comment>
<dbReference type="InterPro" id="IPR011256">
    <property type="entry name" value="Reg_factor_effector_dom_sf"/>
</dbReference>